<dbReference type="EMBL" id="JAENGY010003355">
    <property type="protein sequence ID" value="KAG6941931.1"/>
    <property type="molecule type" value="Genomic_DNA"/>
</dbReference>
<reference evidence="1" key="1">
    <citation type="submission" date="2021-01" db="EMBL/GenBank/DDBJ databases">
        <title>Phytophthora aleatoria, a newly-described species from Pinus radiata is distinct from Phytophthora cactorum isolates based on comparative genomics.</title>
        <authorList>
            <person name="Mcdougal R."/>
            <person name="Panda P."/>
            <person name="Williams N."/>
            <person name="Studholme D.J."/>
        </authorList>
    </citation>
    <scope>NUCLEOTIDE SEQUENCE</scope>
    <source>
        <strain evidence="1">NZFS 4037</strain>
    </source>
</reference>
<name>A0A8J5M0N0_9STRA</name>
<keyword evidence="2" id="KW-1185">Reference proteome</keyword>
<dbReference type="AlphaFoldDB" id="A0A8J5M0N0"/>
<protein>
    <submittedName>
        <fullName evidence="1">Uncharacterized protein</fullName>
    </submittedName>
</protein>
<comment type="caution">
    <text evidence="1">The sequence shown here is derived from an EMBL/GenBank/DDBJ whole genome shotgun (WGS) entry which is preliminary data.</text>
</comment>
<sequence>MVQVQTTRILEKKRGGELQSQERLRNRLKSLAVLCRHSSNLSAPTGHQGRIAGPRAAMALRPTMSCCVATGRTWWALFFAMRQRFIVNFVSGGVMTSRDLHTGCDSAWSIIYLNILEFIE</sequence>
<accession>A0A8J5M0N0</accession>
<proteinExistence type="predicted"/>
<gene>
    <name evidence="1" type="ORF">JG688_00018398</name>
</gene>
<dbReference type="Proteomes" id="UP000709295">
    <property type="component" value="Unassembled WGS sequence"/>
</dbReference>
<evidence type="ECO:0000313" key="1">
    <source>
        <dbReference type="EMBL" id="KAG6941931.1"/>
    </source>
</evidence>
<evidence type="ECO:0000313" key="2">
    <source>
        <dbReference type="Proteomes" id="UP000709295"/>
    </source>
</evidence>
<organism evidence="1 2">
    <name type="scientific">Phytophthora aleatoria</name>
    <dbReference type="NCBI Taxonomy" id="2496075"/>
    <lineage>
        <taxon>Eukaryota</taxon>
        <taxon>Sar</taxon>
        <taxon>Stramenopiles</taxon>
        <taxon>Oomycota</taxon>
        <taxon>Peronosporomycetes</taxon>
        <taxon>Peronosporales</taxon>
        <taxon>Peronosporaceae</taxon>
        <taxon>Phytophthora</taxon>
    </lineage>
</organism>